<name>A0ABR1I914_9HYPO</name>
<accession>A0ABR1I914</accession>
<keyword evidence="3" id="KW-1185">Reference proteome</keyword>
<feature type="compositionally biased region" description="Basic and acidic residues" evidence="1">
    <location>
        <begin position="38"/>
        <end position="59"/>
    </location>
</feature>
<organism evidence="2 3">
    <name type="scientific">Neonectria magnoliae</name>
    <dbReference type="NCBI Taxonomy" id="2732573"/>
    <lineage>
        <taxon>Eukaryota</taxon>
        <taxon>Fungi</taxon>
        <taxon>Dikarya</taxon>
        <taxon>Ascomycota</taxon>
        <taxon>Pezizomycotina</taxon>
        <taxon>Sordariomycetes</taxon>
        <taxon>Hypocreomycetidae</taxon>
        <taxon>Hypocreales</taxon>
        <taxon>Nectriaceae</taxon>
        <taxon>Neonectria</taxon>
    </lineage>
</organism>
<protein>
    <submittedName>
        <fullName evidence="2">Uncharacterized protein</fullName>
    </submittedName>
</protein>
<gene>
    <name evidence="2" type="ORF">QQZ08_003745</name>
</gene>
<proteinExistence type="predicted"/>
<evidence type="ECO:0000256" key="1">
    <source>
        <dbReference type="SAM" id="MobiDB-lite"/>
    </source>
</evidence>
<feature type="region of interest" description="Disordered" evidence="1">
    <location>
        <begin position="25"/>
        <end position="61"/>
    </location>
</feature>
<reference evidence="2 3" key="1">
    <citation type="journal article" date="2025" name="Microbiol. Resour. Announc.">
        <title>Draft genome sequences for Neonectria magnoliae and Neonectria punicea, canker pathogens of Liriodendron tulipifera and Acer saccharum in West Virginia.</title>
        <authorList>
            <person name="Petronek H.M."/>
            <person name="Kasson M.T."/>
            <person name="Metheny A.M."/>
            <person name="Stauder C.M."/>
            <person name="Lovett B."/>
            <person name="Lynch S.C."/>
            <person name="Garnas J.R."/>
            <person name="Kasson L.R."/>
            <person name="Stajich J.E."/>
        </authorList>
    </citation>
    <scope>NUCLEOTIDE SEQUENCE [LARGE SCALE GENOMIC DNA]</scope>
    <source>
        <strain evidence="2 3">NRRL 64651</strain>
    </source>
</reference>
<dbReference type="EMBL" id="JAZAVK010000026">
    <property type="protein sequence ID" value="KAK7429719.1"/>
    <property type="molecule type" value="Genomic_DNA"/>
</dbReference>
<dbReference type="Proteomes" id="UP001498421">
    <property type="component" value="Unassembled WGS sequence"/>
</dbReference>
<evidence type="ECO:0000313" key="3">
    <source>
        <dbReference type="Proteomes" id="UP001498421"/>
    </source>
</evidence>
<evidence type="ECO:0000313" key="2">
    <source>
        <dbReference type="EMBL" id="KAK7429719.1"/>
    </source>
</evidence>
<sequence>MPMPLAQRAAASLFNGDKCGEGTLAFGEPGPFSLGKTRANDKGHGGFDGDGQERDDGVQRDWQGPCRKRFVVLDGEDNYKAVEGRYARDYRNDFQVPRPNPTK</sequence>
<comment type="caution">
    <text evidence="2">The sequence shown here is derived from an EMBL/GenBank/DDBJ whole genome shotgun (WGS) entry which is preliminary data.</text>
</comment>